<proteinExistence type="predicted"/>
<dbReference type="InterPro" id="IPR011333">
    <property type="entry name" value="SKP1/BTB/POZ_sf"/>
</dbReference>
<dbReference type="RefSeq" id="XP_020435409.1">
    <property type="nucleotide sequence ID" value="XM_020574995.1"/>
</dbReference>
<name>D3B5Z4_HETP5</name>
<dbReference type="Gene3D" id="3.30.710.10">
    <property type="entry name" value="Potassium Channel Kv1.1, Chain A"/>
    <property type="match status" value="1"/>
</dbReference>
<protein>
    <recommendedName>
        <fullName evidence="1">BTB domain-containing protein</fullName>
    </recommendedName>
</protein>
<dbReference type="PANTHER" id="PTHR14499:SF136">
    <property type="entry name" value="GH08630P"/>
    <property type="match status" value="1"/>
</dbReference>
<comment type="caution">
    <text evidence="2">The sequence shown here is derived from an EMBL/GenBank/DDBJ whole genome shotgun (WGS) entry which is preliminary data.</text>
</comment>
<dbReference type="SMART" id="SM00225">
    <property type="entry name" value="BTB"/>
    <property type="match status" value="1"/>
</dbReference>
<dbReference type="STRING" id="670386.D3B5Z4"/>
<dbReference type="Proteomes" id="UP000001396">
    <property type="component" value="Unassembled WGS sequence"/>
</dbReference>
<sequence length="343" mass="39515">MNNNNNNIIECNNIDCNNCNKKNDENNNNNSGGSNNNDHYDADVVGKKVNNNNNVSVSGDRVVLNVGGRRFETYKSTFSVYPTSLLGVMFSERNRHLLCPDENGEFFFDRSSSLFESILDFYRTGGESIEPPIGYNWRQLQKEIDYFQLPIITTRYSNYYINTTTTNNNNNNNSNNSNNNNNNTTNGIIHLSSSTGLLLDDPMATLGERLFKVSLHRTRTQLGDTLQRIKDHIIETLFRAAEQGKQTEIIQFKSTSSGTEEFYSFVSNLRNRELLLHDLMNEGLDVSFSEEFSSFYHSYLFQVTFWTRYTRNRNTDMPPTADQVLNEFKQKITQLADIMYNKK</sequence>
<dbReference type="EMBL" id="ADBJ01000017">
    <property type="protein sequence ID" value="EFA83292.1"/>
    <property type="molecule type" value="Genomic_DNA"/>
</dbReference>
<dbReference type="PANTHER" id="PTHR14499">
    <property type="entry name" value="POTASSIUM CHANNEL TETRAMERIZATION DOMAIN-CONTAINING"/>
    <property type="match status" value="1"/>
</dbReference>
<dbReference type="GeneID" id="31359569"/>
<dbReference type="AlphaFoldDB" id="D3B5Z4"/>
<evidence type="ECO:0000259" key="1">
    <source>
        <dbReference type="SMART" id="SM00225"/>
    </source>
</evidence>
<organism evidence="2 3">
    <name type="scientific">Heterostelium pallidum (strain ATCC 26659 / Pp 5 / PN500)</name>
    <name type="common">Cellular slime mold</name>
    <name type="synonym">Polysphondylium pallidum</name>
    <dbReference type="NCBI Taxonomy" id="670386"/>
    <lineage>
        <taxon>Eukaryota</taxon>
        <taxon>Amoebozoa</taxon>
        <taxon>Evosea</taxon>
        <taxon>Eumycetozoa</taxon>
        <taxon>Dictyostelia</taxon>
        <taxon>Acytosteliales</taxon>
        <taxon>Acytosteliaceae</taxon>
        <taxon>Heterostelium</taxon>
    </lineage>
</organism>
<feature type="domain" description="BTB" evidence="1">
    <location>
        <begin position="60"/>
        <end position="164"/>
    </location>
</feature>
<dbReference type="Pfam" id="PF02214">
    <property type="entry name" value="BTB_2"/>
    <property type="match status" value="1"/>
</dbReference>
<accession>D3B5Z4</accession>
<dbReference type="InterPro" id="IPR000210">
    <property type="entry name" value="BTB/POZ_dom"/>
</dbReference>
<keyword evidence="3" id="KW-1185">Reference proteome</keyword>
<evidence type="ECO:0000313" key="2">
    <source>
        <dbReference type="EMBL" id="EFA83292.1"/>
    </source>
</evidence>
<dbReference type="GO" id="GO:0051260">
    <property type="term" value="P:protein homooligomerization"/>
    <property type="evidence" value="ECO:0007669"/>
    <property type="project" value="InterPro"/>
</dbReference>
<gene>
    <name evidence="2" type="ORF">PPL_04082</name>
</gene>
<dbReference type="InterPro" id="IPR003131">
    <property type="entry name" value="T1-type_BTB"/>
</dbReference>
<evidence type="ECO:0000313" key="3">
    <source>
        <dbReference type="Proteomes" id="UP000001396"/>
    </source>
</evidence>
<reference evidence="2 3" key="1">
    <citation type="journal article" date="2011" name="Genome Res.">
        <title>Phylogeny-wide analysis of social amoeba genomes highlights ancient origins for complex intercellular communication.</title>
        <authorList>
            <person name="Heidel A.J."/>
            <person name="Lawal H.M."/>
            <person name="Felder M."/>
            <person name="Schilde C."/>
            <person name="Helps N.R."/>
            <person name="Tunggal B."/>
            <person name="Rivero F."/>
            <person name="John U."/>
            <person name="Schleicher M."/>
            <person name="Eichinger L."/>
            <person name="Platzer M."/>
            <person name="Noegel A.A."/>
            <person name="Schaap P."/>
            <person name="Gloeckner G."/>
        </authorList>
    </citation>
    <scope>NUCLEOTIDE SEQUENCE [LARGE SCALE GENOMIC DNA]</scope>
    <source>
        <strain evidence="3">ATCC 26659 / Pp 5 / PN500</strain>
    </source>
</reference>
<dbReference type="InParanoid" id="D3B5Z4"/>
<dbReference type="SUPFAM" id="SSF54695">
    <property type="entry name" value="POZ domain"/>
    <property type="match status" value="1"/>
</dbReference>
<dbReference type="FunCoup" id="D3B5Z4">
    <property type="interactions" value="70"/>
</dbReference>
<dbReference type="OMA" id="YKMFIKE"/>
<dbReference type="CDD" id="cd18316">
    <property type="entry name" value="BTB_POZ_KCTD-like"/>
    <property type="match status" value="1"/>
</dbReference>